<dbReference type="PANTHER" id="PTHR12992">
    <property type="entry name" value="NUDIX HYDROLASE"/>
    <property type="match status" value="1"/>
</dbReference>
<evidence type="ECO:0000259" key="7">
    <source>
        <dbReference type="PROSITE" id="PS51462"/>
    </source>
</evidence>
<evidence type="ECO:0000256" key="1">
    <source>
        <dbReference type="ARBA" id="ARBA00001936"/>
    </source>
</evidence>
<dbReference type="Proteomes" id="UP000001947">
    <property type="component" value="Chromosome"/>
</dbReference>
<keyword evidence="3" id="KW-0479">Metal-binding</keyword>
<evidence type="ECO:0000256" key="2">
    <source>
        <dbReference type="ARBA" id="ARBA00001946"/>
    </source>
</evidence>
<dbReference type="KEGG" id="sde:Sde_1199"/>
<dbReference type="InterPro" id="IPR000086">
    <property type="entry name" value="NUDIX_hydrolase_dom"/>
</dbReference>
<comment type="cofactor">
    <cofactor evidence="1">
        <name>Mn(2+)</name>
        <dbReference type="ChEBI" id="CHEBI:29035"/>
    </cofactor>
</comment>
<dbReference type="GO" id="GO:0010945">
    <property type="term" value="F:coenzyme A diphosphatase activity"/>
    <property type="evidence" value="ECO:0007669"/>
    <property type="project" value="InterPro"/>
</dbReference>
<evidence type="ECO:0000256" key="4">
    <source>
        <dbReference type="ARBA" id="ARBA00022801"/>
    </source>
</evidence>
<keyword evidence="9" id="KW-1185">Reference proteome</keyword>
<accession>Q21LG8</accession>
<evidence type="ECO:0000256" key="3">
    <source>
        <dbReference type="ARBA" id="ARBA00022723"/>
    </source>
</evidence>
<dbReference type="InterPro" id="IPR015797">
    <property type="entry name" value="NUDIX_hydrolase-like_dom_sf"/>
</dbReference>
<protein>
    <submittedName>
        <fullName evidence="8">NUDIX hydrolase</fullName>
    </submittedName>
</protein>
<name>Q21LG8_SACD2</name>
<dbReference type="PROSITE" id="PS51462">
    <property type="entry name" value="NUDIX"/>
    <property type="match status" value="1"/>
</dbReference>
<evidence type="ECO:0000313" key="9">
    <source>
        <dbReference type="Proteomes" id="UP000001947"/>
    </source>
</evidence>
<feature type="domain" description="Nudix hydrolase" evidence="7">
    <location>
        <begin position="5"/>
        <end position="138"/>
    </location>
</feature>
<keyword evidence="4 8" id="KW-0378">Hydrolase</keyword>
<evidence type="ECO:0000256" key="5">
    <source>
        <dbReference type="ARBA" id="ARBA00022842"/>
    </source>
</evidence>
<dbReference type="Gene3D" id="3.90.79.10">
    <property type="entry name" value="Nucleoside Triphosphate Pyrophosphohydrolase"/>
    <property type="match status" value="1"/>
</dbReference>
<dbReference type="GO" id="GO:0046872">
    <property type="term" value="F:metal ion binding"/>
    <property type="evidence" value="ECO:0007669"/>
    <property type="project" value="UniProtKB-KW"/>
</dbReference>
<dbReference type="SUPFAM" id="SSF55811">
    <property type="entry name" value="Nudix"/>
    <property type="match status" value="1"/>
</dbReference>
<evidence type="ECO:0000313" key="8">
    <source>
        <dbReference type="EMBL" id="ABD80461.1"/>
    </source>
</evidence>
<keyword evidence="5" id="KW-0460">Magnesium</keyword>
<dbReference type="PANTHER" id="PTHR12992:SF11">
    <property type="entry name" value="MITOCHONDRIAL COENZYME A DIPHOSPHATASE NUDT8"/>
    <property type="match status" value="1"/>
</dbReference>
<dbReference type="HOGENOM" id="CLU_040940_5_2_6"/>
<proteinExistence type="predicted"/>
<comment type="cofactor">
    <cofactor evidence="2">
        <name>Mg(2+)</name>
        <dbReference type="ChEBI" id="CHEBI:18420"/>
    </cofactor>
</comment>
<dbReference type="eggNOG" id="COG0494">
    <property type="taxonomic scope" value="Bacteria"/>
</dbReference>
<evidence type="ECO:0000256" key="6">
    <source>
        <dbReference type="ARBA" id="ARBA00023211"/>
    </source>
</evidence>
<dbReference type="CDD" id="cd03426">
    <property type="entry name" value="NUDIX_CoAse_Nudt7"/>
    <property type="match status" value="1"/>
</dbReference>
<dbReference type="EMBL" id="CP000282">
    <property type="protein sequence ID" value="ABD80461.1"/>
    <property type="molecule type" value="Genomic_DNA"/>
</dbReference>
<keyword evidence="6" id="KW-0464">Manganese</keyword>
<gene>
    <name evidence="8" type="ordered locus">Sde_1199</name>
</gene>
<sequence>MGSELINQAAVMVLLSEGPGGERVLLTRRAEHLNQHAGEIALPGGKWEPADPDLLTTALRETHEEVGIPPWKVEVLGTLPAAYTRRGVKVTPYIGRVAHDVELVANLEELDEMFWIPIEFLKQDKRKRTDRYQHLGQVFWAPAYVYEQHLVWGFTARVLVELLRVHYGVVLQAPEGAC</sequence>
<reference evidence="8 9" key="1">
    <citation type="journal article" date="2008" name="PLoS Genet.">
        <title>Complete genome sequence of the complex carbohydrate-degrading marine bacterium, Saccharophagus degradans strain 2-40 T.</title>
        <authorList>
            <person name="Weiner R.M."/>
            <person name="Taylor L.E.II."/>
            <person name="Henrissat B."/>
            <person name="Hauser L."/>
            <person name="Land M."/>
            <person name="Coutinho P.M."/>
            <person name="Rancurel C."/>
            <person name="Saunders E.H."/>
            <person name="Longmire A.G."/>
            <person name="Zhang H."/>
            <person name="Bayer E.A."/>
            <person name="Gilbert H.J."/>
            <person name="Larimer F."/>
            <person name="Zhulin I.B."/>
            <person name="Ekborg N.A."/>
            <person name="Lamed R."/>
            <person name="Richardson P.M."/>
            <person name="Borovok I."/>
            <person name="Hutcheson S."/>
        </authorList>
    </citation>
    <scope>NUCLEOTIDE SEQUENCE [LARGE SCALE GENOMIC DNA]</scope>
    <source>
        <strain evidence="9">2-40 / ATCC 43961 / DSM 17024</strain>
    </source>
</reference>
<dbReference type="Pfam" id="PF00293">
    <property type="entry name" value="NUDIX"/>
    <property type="match status" value="1"/>
</dbReference>
<dbReference type="AlphaFoldDB" id="Q21LG8"/>
<dbReference type="OrthoDB" id="9802805at2"/>
<dbReference type="InterPro" id="IPR045121">
    <property type="entry name" value="CoAse"/>
</dbReference>
<organism evidence="8 9">
    <name type="scientific">Saccharophagus degradans (strain 2-40 / ATCC 43961 / DSM 17024)</name>
    <dbReference type="NCBI Taxonomy" id="203122"/>
    <lineage>
        <taxon>Bacteria</taxon>
        <taxon>Pseudomonadati</taxon>
        <taxon>Pseudomonadota</taxon>
        <taxon>Gammaproteobacteria</taxon>
        <taxon>Cellvibrionales</taxon>
        <taxon>Cellvibrionaceae</taxon>
        <taxon>Saccharophagus</taxon>
    </lineage>
</organism>
<dbReference type="STRING" id="203122.Sde_1199"/>